<evidence type="ECO:0000256" key="6">
    <source>
        <dbReference type="ARBA" id="ARBA00022737"/>
    </source>
</evidence>
<proteinExistence type="inferred from homology"/>
<dbReference type="EC" id="2.4.1.255" evidence="3"/>
<evidence type="ECO:0000313" key="10">
    <source>
        <dbReference type="EMBL" id="KEA58915.1"/>
    </source>
</evidence>
<feature type="domain" description="O-GlcNAc transferase C-terminal" evidence="9">
    <location>
        <begin position="461"/>
        <end position="616"/>
    </location>
</feature>
<dbReference type="SMART" id="SM00028">
    <property type="entry name" value="TPR"/>
    <property type="match status" value="11"/>
</dbReference>
<feature type="repeat" description="TPR" evidence="8">
    <location>
        <begin position="139"/>
        <end position="172"/>
    </location>
</feature>
<dbReference type="AlphaFoldDB" id="A0A071ME80"/>
<feature type="repeat" description="TPR" evidence="8">
    <location>
        <begin position="309"/>
        <end position="342"/>
    </location>
</feature>
<dbReference type="InterPro" id="IPR029489">
    <property type="entry name" value="OGT/SEC/SPY_C"/>
</dbReference>
<dbReference type="Pfam" id="PF13432">
    <property type="entry name" value="TPR_16"/>
    <property type="match status" value="2"/>
</dbReference>
<comment type="similarity">
    <text evidence="2">Belongs to the glycosyltransferase 41 family. O-GlcNAc transferase subfamily.</text>
</comment>
<feature type="repeat" description="TPR" evidence="8">
    <location>
        <begin position="241"/>
        <end position="274"/>
    </location>
</feature>
<dbReference type="GO" id="GO:0097363">
    <property type="term" value="F:protein O-acetylglucosaminyltransferase activity"/>
    <property type="evidence" value="ECO:0007669"/>
    <property type="project" value="UniProtKB-EC"/>
</dbReference>
<dbReference type="InterPro" id="IPR019734">
    <property type="entry name" value="TPR_rpt"/>
</dbReference>
<keyword evidence="4" id="KW-0328">Glycosyltransferase</keyword>
<gene>
    <name evidence="10" type="ORF">DT99_14010</name>
</gene>
<dbReference type="Gene3D" id="1.25.40.10">
    <property type="entry name" value="Tetratricopeptide repeat domain"/>
    <property type="match status" value="6"/>
</dbReference>
<dbReference type="PROSITE" id="PS50005">
    <property type="entry name" value="TPR"/>
    <property type="match status" value="6"/>
</dbReference>
<evidence type="ECO:0000259" key="9">
    <source>
        <dbReference type="Pfam" id="PF13844"/>
    </source>
</evidence>
<dbReference type="Gene3D" id="3.40.50.2000">
    <property type="entry name" value="Glycogen Phosphorylase B"/>
    <property type="match status" value="1"/>
</dbReference>
<reference evidence="10" key="1">
    <citation type="submission" date="2014-04" db="EMBL/GenBank/DDBJ databases">
        <title>In planta biocontrol of soil-borne Fusarium wilt of banana through a plant endophytic bacterium, Burkholderia cenocepacia 869T2.</title>
        <authorList>
            <person name="Ho Y.-N."/>
            <person name="Chiang H.-M."/>
            <person name="Chao C.-P."/>
            <person name="Su C.-C."/>
            <person name="Hsu H.-F."/>
            <person name="Guo C.-T."/>
            <person name="Hsieh J.-L."/>
            <person name="Huang C.-C."/>
        </authorList>
    </citation>
    <scope>NUCLEOTIDE SEQUENCE [LARGE SCALE GENOMIC DNA]</scope>
    <source>
        <strain evidence="10">869T2</strain>
    </source>
</reference>
<name>A0A071ME80_9BURK</name>
<dbReference type="PANTHER" id="PTHR44835">
    <property type="entry name" value="UDP-N-ACETYLGLUCOSAMINE--PEPTIDE N-ACETYLGLUCOSAMINYLTRANSFERASE SPINDLY-RELATED"/>
    <property type="match status" value="1"/>
</dbReference>
<comment type="caution">
    <text evidence="10">The sequence shown here is derived from an EMBL/GenBank/DDBJ whole genome shotgun (WGS) entry which is preliminary data.</text>
</comment>
<dbReference type="Pfam" id="PF13431">
    <property type="entry name" value="TPR_17"/>
    <property type="match status" value="1"/>
</dbReference>
<dbReference type="PROSITE" id="PS50293">
    <property type="entry name" value="TPR_REGION"/>
    <property type="match status" value="2"/>
</dbReference>
<feature type="domain" description="O-GlcNAc transferase C-terminal" evidence="9">
    <location>
        <begin position="637"/>
        <end position="815"/>
    </location>
</feature>
<evidence type="ECO:0000256" key="2">
    <source>
        <dbReference type="ARBA" id="ARBA00005386"/>
    </source>
</evidence>
<dbReference type="Pfam" id="PF14559">
    <property type="entry name" value="TPR_19"/>
    <property type="match status" value="1"/>
</dbReference>
<dbReference type="EMBL" id="JJOA01000012">
    <property type="protein sequence ID" value="KEA58915.1"/>
    <property type="molecule type" value="Genomic_DNA"/>
</dbReference>
<dbReference type="Pfam" id="PF13844">
    <property type="entry name" value="Glyco_transf_41"/>
    <property type="match status" value="2"/>
</dbReference>
<dbReference type="Pfam" id="PF13414">
    <property type="entry name" value="TPR_11"/>
    <property type="match status" value="2"/>
</dbReference>
<comment type="pathway">
    <text evidence="1">Protein modification; protein glycosylation.</text>
</comment>
<evidence type="ECO:0000256" key="5">
    <source>
        <dbReference type="ARBA" id="ARBA00022679"/>
    </source>
</evidence>
<feature type="repeat" description="TPR" evidence="8">
    <location>
        <begin position="71"/>
        <end position="104"/>
    </location>
</feature>
<keyword evidence="6" id="KW-0677">Repeat</keyword>
<evidence type="ECO:0000256" key="8">
    <source>
        <dbReference type="PROSITE-ProRule" id="PRU00339"/>
    </source>
</evidence>
<evidence type="ECO:0000256" key="4">
    <source>
        <dbReference type="ARBA" id="ARBA00022676"/>
    </source>
</evidence>
<dbReference type="PANTHER" id="PTHR44835:SF1">
    <property type="entry name" value="PROTEIN O-GLCNAC TRANSFERASE"/>
    <property type="match status" value="1"/>
</dbReference>
<dbReference type="SUPFAM" id="SSF53756">
    <property type="entry name" value="UDP-Glycosyltransferase/glycogen phosphorylase"/>
    <property type="match status" value="1"/>
</dbReference>
<dbReference type="Gene3D" id="3.40.50.11380">
    <property type="match status" value="1"/>
</dbReference>
<dbReference type="OrthoDB" id="101857at2"/>
<evidence type="ECO:0000256" key="1">
    <source>
        <dbReference type="ARBA" id="ARBA00004922"/>
    </source>
</evidence>
<feature type="repeat" description="TPR" evidence="8">
    <location>
        <begin position="173"/>
        <end position="206"/>
    </location>
</feature>
<dbReference type="SUPFAM" id="SSF48452">
    <property type="entry name" value="TPR-like"/>
    <property type="match status" value="2"/>
</dbReference>
<accession>A0A071ME80</accession>
<protein>
    <recommendedName>
        <fullName evidence="3">protein O-GlcNAc transferase</fullName>
        <ecNumber evidence="3">2.4.1.255</ecNumber>
    </recommendedName>
</protein>
<dbReference type="Pfam" id="PF13176">
    <property type="entry name" value="TPR_7"/>
    <property type="match status" value="1"/>
</dbReference>
<sequence length="834" mass="89460">MESIGPQLQAALAHHQAGRLVEAKTLYDAILTAQPGQPDAMHFLGLLACQLKQYDAGLALMERSLAARPDASYFNNLGNMLRECGRLDDAIAHYRRAVALRPEFPEAHNNLGNALRDARVPAEAMASCSRAIELRPGYAEAYNNLGNVLQDLGELDAAAASYGKAIAFHTAYAEAHSNLGHVLRAQDKHTEAIAHYRRALELSPALPAARHGLGLSLWALGELGEAARVLRAAVAAEPGDADLHNNLAGVLRDAGDLDGAASHYGRALEHDPSMAVAHANLSGVLRRQARYAEALWHARHAIRLAPGLADAHNHAGNAYHGLNDLDAADASYRTALALNPADAGAAHNLSVVLLKRERHDDALAYCRQALSAGRPSAAMHVNLGDILRGQGNVDAAVPAYRDALALVRDDADDGAADVLSRLLFASAASASVPPADYLNDARRYGRHLAARSTRYPHDVSERAARARHRPLRVGFVSGDLRLHPVGIFLESVFAHLDRTRVAPHVYATSDEEDAVTARLKPHAAAWRSIAALDPQAAARTIHDDGIDVLVDLAGHTQASGLAVFGWKPAPVQASWLGFFASTGCDAIDYFIGDAYTLPESEARHFVEAPWRLPDSYLCFTPPADDVPVGPLPMAANGGVTFGCFGKLVKLGDDVVRVWSRVLHALPSARLLLKARELEHAAVRDATAARFARHGIDASRLAFEPASPRADYFAAYNRIDIALSPFPYPGGTTTAEALWMGVPVLGMRGTRFVTHICESLLHAAGMNDWIAGDEDDYVAKAVAAADDGARLTALRADLRATLLASPLCDAARFAHHLEDAFHGMWARYTETAHAA</sequence>
<dbReference type="InterPro" id="IPR051939">
    <property type="entry name" value="Glycosyltr_41/O-GlcNAc_trsf"/>
</dbReference>
<feature type="repeat" description="TPR" evidence="8">
    <location>
        <begin position="377"/>
        <end position="410"/>
    </location>
</feature>
<keyword evidence="5" id="KW-0808">Transferase</keyword>
<dbReference type="InterPro" id="IPR011990">
    <property type="entry name" value="TPR-like_helical_dom_sf"/>
</dbReference>
<keyword evidence="7 8" id="KW-0802">TPR repeat</keyword>
<organism evidence="10">
    <name type="scientific">Burkholderia cenocepacia</name>
    <dbReference type="NCBI Taxonomy" id="95486"/>
    <lineage>
        <taxon>Bacteria</taxon>
        <taxon>Pseudomonadati</taxon>
        <taxon>Pseudomonadota</taxon>
        <taxon>Betaproteobacteria</taxon>
        <taxon>Burkholderiales</taxon>
        <taxon>Burkholderiaceae</taxon>
        <taxon>Burkholderia</taxon>
        <taxon>Burkholderia cepacia complex</taxon>
    </lineage>
</organism>
<evidence type="ECO:0000256" key="7">
    <source>
        <dbReference type="ARBA" id="ARBA00022803"/>
    </source>
</evidence>
<evidence type="ECO:0000256" key="3">
    <source>
        <dbReference type="ARBA" id="ARBA00011970"/>
    </source>
</evidence>